<keyword evidence="9" id="KW-1133">Transmembrane helix</keyword>
<dbReference type="PANTHER" id="PTHR24421:SF10">
    <property type="entry name" value="NITRATE_NITRITE SENSOR PROTEIN NARQ"/>
    <property type="match status" value="1"/>
</dbReference>
<gene>
    <name evidence="11" type="ORF">GCM10023149_29950</name>
</gene>
<sequence>MVYLQGNTADWGILLLPLPPGFKNTYLGQMQFDRIVTYFLPKHIQHNKTHPRYNELRIVLSTTMIGLPLMLIFPPVIHLIGKPVIGFLINDFLVLTIILSIKFWGHYRIPMTITALVTYFIIYDWIRSSGYIYSSNVSILHMYLLAAVWADKRYGWWVIFTNLGLFGFIYYQTLHAGLPAGVDGALGSPLYALVMNALITVFFGGFLAYLQYDQESDRAKIRLLQDRRISVLDEAVKQRTEQLNTMRETIATDFHDETGNMLSAITRQASLLKLKLTPDDEARPLVESIIRNSKALYASSKDFLWHLHHNSDDPQELFHYLTSYGQNYYNQFDIAFSSMGEECHDKQFPSSAALNIIYIFKEAMTNVVKHSGAKEVVFEMRCQPASITYSLRDNGNWKESDNVHEHYGLTNMERRCQKNGFDFNLAKQTSATLIEVTIRVTDLNTNA</sequence>
<evidence type="ECO:0000313" key="12">
    <source>
        <dbReference type="Proteomes" id="UP001500582"/>
    </source>
</evidence>
<feature type="transmembrane region" description="Helical" evidence="9">
    <location>
        <begin position="83"/>
        <end position="101"/>
    </location>
</feature>
<evidence type="ECO:0000256" key="4">
    <source>
        <dbReference type="ARBA" id="ARBA00022679"/>
    </source>
</evidence>
<keyword evidence="9" id="KW-0812">Transmembrane</keyword>
<evidence type="ECO:0000259" key="10">
    <source>
        <dbReference type="Pfam" id="PF07730"/>
    </source>
</evidence>
<keyword evidence="9" id="KW-0472">Membrane</keyword>
<evidence type="ECO:0000256" key="6">
    <source>
        <dbReference type="ARBA" id="ARBA00022777"/>
    </source>
</evidence>
<keyword evidence="6" id="KW-0418">Kinase</keyword>
<evidence type="ECO:0000256" key="5">
    <source>
        <dbReference type="ARBA" id="ARBA00022741"/>
    </source>
</evidence>
<organism evidence="11 12">
    <name type="scientific">Mucilaginibacter gynuensis</name>
    <dbReference type="NCBI Taxonomy" id="1302236"/>
    <lineage>
        <taxon>Bacteria</taxon>
        <taxon>Pseudomonadati</taxon>
        <taxon>Bacteroidota</taxon>
        <taxon>Sphingobacteriia</taxon>
        <taxon>Sphingobacteriales</taxon>
        <taxon>Sphingobacteriaceae</taxon>
        <taxon>Mucilaginibacter</taxon>
    </lineage>
</organism>
<dbReference type="RefSeq" id="WP_345211924.1">
    <property type="nucleotide sequence ID" value="NZ_BAABFT010000007.1"/>
</dbReference>
<feature type="domain" description="Signal transduction histidine kinase subgroup 3 dimerisation and phosphoacceptor" evidence="10">
    <location>
        <begin position="247"/>
        <end position="309"/>
    </location>
</feature>
<dbReference type="EC" id="2.7.13.3" evidence="2"/>
<name>A0ABP8GM31_9SPHI</name>
<keyword evidence="4" id="KW-0808">Transferase</keyword>
<comment type="catalytic activity">
    <reaction evidence="1">
        <text>ATP + protein L-histidine = ADP + protein N-phospho-L-histidine.</text>
        <dbReference type="EC" id="2.7.13.3"/>
    </reaction>
</comment>
<feature type="transmembrane region" description="Helical" evidence="9">
    <location>
        <begin position="132"/>
        <end position="149"/>
    </location>
</feature>
<proteinExistence type="predicted"/>
<keyword evidence="3" id="KW-0597">Phosphoprotein</keyword>
<protein>
    <recommendedName>
        <fullName evidence="2">histidine kinase</fullName>
        <ecNumber evidence="2">2.7.13.3</ecNumber>
    </recommendedName>
</protein>
<feature type="transmembrane region" description="Helical" evidence="9">
    <location>
        <begin position="154"/>
        <end position="171"/>
    </location>
</feature>
<accession>A0ABP8GM31</accession>
<dbReference type="InterPro" id="IPR050482">
    <property type="entry name" value="Sensor_HK_TwoCompSys"/>
</dbReference>
<feature type="transmembrane region" description="Helical" evidence="9">
    <location>
        <begin position="191"/>
        <end position="212"/>
    </location>
</feature>
<keyword evidence="5" id="KW-0547">Nucleotide-binding</keyword>
<dbReference type="Proteomes" id="UP001500582">
    <property type="component" value="Unassembled WGS sequence"/>
</dbReference>
<evidence type="ECO:0000256" key="7">
    <source>
        <dbReference type="ARBA" id="ARBA00022840"/>
    </source>
</evidence>
<evidence type="ECO:0000256" key="1">
    <source>
        <dbReference type="ARBA" id="ARBA00000085"/>
    </source>
</evidence>
<comment type="caution">
    <text evidence="11">The sequence shown here is derived from an EMBL/GenBank/DDBJ whole genome shotgun (WGS) entry which is preliminary data.</text>
</comment>
<dbReference type="InterPro" id="IPR011712">
    <property type="entry name" value="Sig_transdc_His_kin_sub3_dim/P"/>
</dbReference>
<dbReference type="PANTHER" id="PTHR24421">
    <property type="entry name" value="NITRATE/NITRITE SENSOR PROTEIN NARX-RELATED"/>
    <property type="match status" value="1"/>
</dbReference>
<dbReference type="Pfam" id="PF07730">
    <property type="entry name" value="HisKA_3"/>
    <property type="match status" value="1"/>
</dbReference>
<keyword evidence="8" id="KW-0902">Two-component regulatory system</keyword>
<evidence type="ECO:0000256" key="3">
    <source>
        <dbReference type="ARBA" id="ARBA00022553"/>
    </source>
</evidence>
<evidence type="ECO:0000256" key="2">
    <source>
        <dbReference type="ARBA" id="ARBA00012438"/>
    </source>
</evidence>
<feature type="transmembrane region" description="Helical" evidence="9">
    <location>
        <begin position="108"/>
        <end position="126"/>
    </location>
</feature>
<reference evidence="12" key="1">
    <citation type="journal article" date="2019" name="Int. J. Syst. Evol. Microbiol.">
        <title>The Global Catalogue of Microorganisms (GCM) 10K type strain sequencing project: providing services to taxonomists for standard genome sequencing and annotation.</title>
        <authorList>
            <consortium name="The Broad Institute Genomics Platform"/>
            <consortium name="The Broad Institute Genome Sequencing Center for Infectious Disease"/>
            <person name="Wu L."/>
            <person name="Ma J."/>
        </authorList>
    </citation>
    <scope>NUCLEOTIDE SEQUENCE [LARGE SCALE GENOMIC DNA]</scope>
    <source>
        <strain evidence="12">JCM 17705</strain>
    </source>
</reference>
<evidence type="ECO:0000313" key="11">
    <source>
        <dbReference type="EMBL" id="GAA4326866.1"/>
    </source>
</evidence>
<dbReference type="Gene3D" id="3.30.565.10">
    <property type="entry name" value="Histidine kinase-like ATPase, C-terminal domain"/>
    <property type="match status" value="1"/>
</dbReference>
<feature type="transmembrane region" description="Helical" evidence="9">
    <location>
        <begin position="58"/>
        <end position="77"/>
    </location>
</feature>
<evidence type="ECO:0000256" key="9">
    <source>
        <dbReference type="SAM" id="Phobius"/>
    </source>
</evidence>
<dbReference type="EMBL" id="BAABFT010000007">
    <property type="protein sequence ID" value="GAA4326866.1"/>
    <property type="molecule type" value="Genomic_DNA"/>
</dbReference>
<evidence type="ECO:0000256" key="8">
    <source>
        <dbReference type="ARBA" id="ARBA00023012"/>
    </source>
</evidence>
<keyword evidence="7" id="KW-0067">ATP-binding</keyword>
<keyword evidence="12" id="KW-1185">Reference proteome</keyword>
<dbReference type="InterPro" id="IPR036890">
    <property type="entry name" value="HATPase_C_sf"/>
</dbReference>